<evidence type="ECO:0000256" key="1">
    <source>
        <dbReference type="SAM" id="Phobius"/>
    </source>
</evidence>
<feature type="transmembrane region" description="Helical" evidence="1">
    <location>
        <begin position="7"/>
        <end position="29"/>
    </location>
</feature>
<name>A0A0H3ZKV6_VIBSP</name>
<evidence type="ECO:0008006" key="3">
    <source>
        <dbReference type="Google" id="ProtNLM"/>
    </source>
</evidence>
<sequence>MAVRNISGWLLIILVTLFYLKETALNYWFYIGNKADVEGIMLTEYLPFLLFALGAFIIALGMYILIFLKLFKPKI</sequence>
<organism evidence="2">
    <name type="scientific">Vibrio splendidus</name>
    <dbReference type="NCBI Taxonomy" id="29497"/>
    <lineage>
        <taxon>Bacteria</taxon>
        <taxon>Pseudomonadati</taxon>
        <taxon>Pseudomonadota</taxon>
        <taxon>Gammaproteobacteria</taxon>
        <taxon>Vibrionales</taxon>
        <taxon>Vibrionaceae</taxon>
        <taxon>Vibrio</taxon>
    </lineage>
</organism>
<keyword evidence="1" id="KW-0472">Membrane</keyword>
<evidence type="ECO:0000313" key="2">
    <source>
        <dbReference type="EMBL" id="AKN36625.1"/>
    </source>
</evidence>
<feature type="transmembrane region" description="Helical" evidence="1">
    <location>
        <begin position="49"/>
        <end position="71"/>
    </location>
</feature>
<keyword evidence="1" id="KW-1133">Transmembrane helix</keyword>
<dbReference type="AlphaFoldDB" id="A0A0H3ZKV6"/>
<protein>
    <recommendedName>
        <fullName evidence="3">DUF3955 domain-containing protein</fullName>
    </recommendedName>
</protein>
<reference evidence="2" key="1">
    <citation type="journal article" date="2015" name="MBio">
        <title>Eco-Evolutionary Dynamics of Episomes among Ecologically Cohesive Bacterial Populations.</title>
        <authorList>
            <person name="Xue H."/>
            <person name="Cordero O.X."/>
            <person name="Camas F.M."/>
            <person name="Trimble W."/>
            <person name="Meyer F."/>
            <person name="Guglielmini J."/>
            <person name="Rocha E.P."/>
            <person name="Polz M.F."/>
        </authorList>
    </citation>
    <scope>NUCLEOTIDE SEQUENCE</scope>
    <source>
        <strain evidence="2">1F_145</strain>
    </source>
</reference>
<keyword evidence="1" id="KW-0812">Transmembrane</keyword>
<dbReference type="EMBL" id="KP795502">
    <property type="protein sequence ID" value="AKN36625.1"/>
    <property type="molecule type" value="Genomic_DNA"/>
</dbReference>
<proteinExistence type="predicted"/>
<accession>A0A0H3ZKV6</accession>